<name>A0A803TWA6_ANOCA</name>
<reference evidence="1" key="3">
    <citation type="submission" date="2025-09" db="UniProtKB">
        <authorList>
            <consortium name="Ensembl"/>
        </authorList>
    </citation>
    <scope>IDENTIFICATION</scope>
</reference>
<keyword evidence="2" id="KW-1185">Reference proteome</keyword>
<evidence type="ECO:0000313" key="2">
    <source>
        <dbReference type="Proteomes" id="UP000001646"/>
    </source>
</evidence>
<evidence type="ECO:0000313" key="1">
    <source>
        <dbReference type="Ensembl" id="ENSACAP00000039496.1"/>
    </source>
</evidence>
<dbReference type="Ensembl" id="ENSACAT00000037527.1">
    <property type="protein sequence ID" value="ENSACAP00000039496.1"/>
    <property type="gene ID" value="ENSACAG00000044699.1"/>
</dbReference>
<protein>
    <submittedName>
        <fullName evidence="1">Uncharacterized protein</fullName>
    </submittedName>
</protein>
<organism evidence="1 2">
    <name type="scientific">Anolis carolinensis</name>
    <name type="common">Green anole</name>
    <name type="synonym">American chameleon</name>
    <dbReference type="NCBI Taxonomy" id="28377"/>
    <lineage>
        <taxon>Eukaryota</taxon>
        <taxon>Metazoa</taxon>
        <taxon>Chordata</taxon>
        <taxon>Craniata</taxon>
        <taxon>Vertebrata</taxon>
        <taxon>Euteleostomi</taxon>
        <taxon>Lepidosauria</taxon>
        <taxon>Squamata</taxon>
        <taxon>Bifurcata</taxon>
        <taxon>Unidentata</taxon>
        <taxon>Episquamata</taxon>
        <taxon>Toxicofera</taxon>
        <taxon>Iguania</taxon>
        <taxon>Dactyloidae</taxon>
        <taxon>Anolis</taxon>
    </lineage>
</organism>
<proteinExistence type="predicted"/>
<accession>A0A803TWA6</accession>
<reference evidence="1 2" key="1">
    <citation type="submission" date="2009-12" db="EMBL/GenBank/DDBJ databases">
        <title>The Genome Sequence of Anolis carolinensis (Green Anole Lizard).</title>
        <authorList>
            <consortium name="The Genome Sequencing Platform"/>
            <person name="Di Palma F."/>
            <person name="Alfoldi J."/>
            <person name="Heiman D."/>
            <person name="Young S."/>
            <person name="Grabherr M."/>
            <person name="Johnson J."/>
            <person name="Lander E.S."/>
            <person name="Lindblad-Toh K."/>
        </authorList>
    </citation>
    <scope>NUCLEOTIDE SEQUENCE [LARGE SCALE GENOMIC DNA]</scope>
    <source>
        <strain evidence="1 2">JBL SC #1</strain>
    </source>
</reference>
<dbReference type="Proteomes" id="UP000001646">
    <property type="component" value="Chromosome 1"/>
</dbReference>
<sequence>MAVGLRSLEAVRRKTWSLQEQADTAEAWAERLQRELDKERALQEQGDDRPNMYGQNCKVNISSIHLLTSFEILLSDSIIANRITFPIVLSW</sequence>
<dbReference type="GeneTree" id="ENSGT01040000244416"/>
<reference evidence="1" key="2">
    <citation type="submission" date="2025-08" db="UniProtKB">
        <authorList>
            <consortium name="Ensembl"/>
        </authorList>
    </citation>
    <scope>IDENTIFICATION</scope>
</reference>
<dbReference type="AlphaFoldDB" id="A0A803TWA6"/>
<dbReference type="InParanoid" id="A0A803TWA6"/>